<dbReference type="InterPro" id="IPR011989">
    <property type="entry name" value="ARM-like"/>
</dbReference>
<evidence type="ECO:0000259" key="1">
    <source>
        <dbReference type="Pfam" id="PF18382"/>
    </source>
</evidence>
<dbReference type="GO" id="GO:0030866">
    <property type="term" value="P:cortical actin cytoskeleton organization"/>
    <property type="evidence" value="ECO:0007669"/>
    <property type="project" value="TreeGrafter"/>
</dbReference>
<dbReference type="Proteomes" id="UP000095284">
    <property type="component" value="Unplaced"/>
</dbReference>
<dbReference type="AlphaFoldDB" id="A0A1I7SNI1"/>
<accession>A0A1I7SNI1</accession>
<dbReference type="GO" id="GO:0005856">
    <property type="term" value="C:cytoskeleton"/>
    <property type="evidence" value="ECO:0007669"/>
    <property type="project" value="TreeGrafter"/>
</dbReference>
<dbReference type="GO" id="GO:0051015">
    <property type="term" value="F:actin filament binding"/>
    <property type="evidence" value="ECO:0007669"/>
    <property type="project" value="TreeGrafter"/>
</dbReference>
<dbReference type="GO" id="GO:0005737">
    <property type="term" value="C:cytoplasm"/>
    <property type="evidence" value="ECO:0007669"/>
    <property type="project" value="TreeGrafter"/>
</dbReference>
<protein>
    <submittedName>
        <fullName evidence="3">Formin_GBD_N domain-containing protein</fullName>
    </submittedName>
</protein>
<evidence type="ECO:0000313" key="2">
    <source>
        <dbReference type="Proteomes" id="UP000095284"/>
    </source>
</evidence>
<evidence type="ECO:0000313" key="3">
    <source>
        <dbReference type="WBParaSite" id="BXY_1462100.1"/>
    </source>
</evidence>
<organism evidence="2 3">
    <name type="scientific">Bursaphelenchus xylophilus</name>
    <name type="common">Pinewood nematode worm</name>
    <name type="synonym">Aphelenchoides xylophilus</name>
    <dbReference type="NCBI Taxonomy" id="6326"/>
    <lineage>
        <taxon>Eukaryota</taxon>
        <taxon>Metazoa</taxon>
        <taxon>Ecdysozoa</taxon>
        <taxon>Nematoda</taxon>
        <taxon>Chromadorea</taxon>
        <taxon>Rhabditida</taxon>
        <taxon>Tylenchina</taxon>
        <taxon>Tylenchomorpha</taxon>
        <taxon>Aphelenchoidea</taxon>
        <taxon>Aphelenchoididae</taxon>
        <taxon>Bursaphelenchus</taxon>
    </lineage>
</organism>
<dbReference type="Pfam" id="PF18382">
    <property type="entry name" value="Formin_GBD_N"/>
    <property type="match status" value="1"/>
</dbReference>
<feature type="domain" description="FHOD1 N-terminal GTPase-binding" evidence="1">
    <location>
        <begin position="15"/>
        <end position="101"/>
    </location>
</feature>
<dbReference type="WBParaSite" id="BXY_1462100.1">
    <property type="protein sequence ID" value="BXY_1462100.1"/>
    <property type="gene ID" value="BXY_1462100"/>
</dbReference>
<sequence length="104" mass="11528">ISSVKMGDEEEVMDVRIQFINDLDPFVSTSDRQPMLPLKYSLVLSQAIGEQMPDIIRKLRAPHKPGDAQLQVSPSATGDLGSYLDSDLSILEQPDELDVLRGDM</sequence>
<dbReference type="PANTHER" id="PTHR45920:SF4">
    <property type="entry name" value="FORMIN HOMOLOGY 2 DOMAIN CONTAINING, ISOFORM I"/>
    <property type="match status" value="1"/>
</dbReference>
<name>A0A1I7SNI1_BURXY</name>
<reference evidence="3" key="1">
    <citation type="submission" date="2016-11" db="UniProtKB">
        <authorList>
            <consortium name="WormBaseParasite"/>
        </authorList>
    </citation>
    <scope>IDENTIFICATION</scope>
</reference>
<dbReference type="InterPro" id="IPR041387">
    <property type="entry name" value="FHOD1_GBD_N"/>
</dbReference>
<proteinExistence type="predicted"/>
<dbReference type="PANTHER" id="PTHR45920">
    <property type="entry name" value="FORMIN HOMOLOGY 2 DOMAIN CONTAINING, ISOFORM I"/>
    <property type="match status" value="1"/>
</dbReference>
<dbReference type="eggNOG" id="KOG1925">
    <property type="taxonomic scope" value="Eukaryota"/>
</dbReference>
<dbReference type="Gene3D" id="1.25.10.10">
    <property type="entry name" value="Leucine-rich Repeat Variant"/>
    <property type="match status" value="1"/>
</dbReference>